<dbReference type="PROSITE" id="PS50937">
    <property type="entry name" value="HTH_MERR_2"/>
    <property type="match status" value="1"/>
</dbReference>
<dbReference type="GO" id="GO:0003938">
    <property type="term" value="F:IMP dehydrogenase activity"/>
    <property type="evidence" value="ECO:0007669"/>
    <property type="project" value="UniProtKB-EC"/>
</dbReference>
<dbReference type="RefSeq" id="WP_000287216.1">
    <property type="nucleotide sequence ID" value="NZ_AKNX01000001.1"/>
</dbReference>
<dbReference type="InterPro" id="IPR048046">
    <property type="entry name" value="Transpos_IS607"/>
</dbReference>
<evidence type="ECO:0000259" key="6">
    <source>
        <dbReference type="PROSITE" id="PS50937"/>
    </source>
</evidence>
<dbReference type="InterPro" id="IPR041718">
    <property type="entry name" value="IS607_transposase-like"/>
</dbReference>
<dbReference type="InterPro" id="IPR051491">
    <property type="entry name" value="Recombinase/Transposase-rel"/>
</dbReference>
<comment type="caution">
    <text evidence="9">The sequence shown here is derived from an EMBL/GenBank/DDBJ whole genome shotgun (WGS) entry which is preliminary data.</text>
</comment>
<dbReference type="EMBL" id="AKNX01000001">
    <property type="protein sequence ID" value="EJB35154.1"/>
    <property type="molecule type" value="Genomic_DNA"/>
</dbReference>
<name>I9QQ15_HELPX</name>
<dbReference type="InterPro" id="IPR000551">
    <property type="entry name" value="MerR-type_HTH_dom"/>
</dbReference>
<dbReference type="PROSITE" id="PS51736">
    <property type="entry name" value="RECOMBINASES_3"/>
    <property type="match status" value="1"/>
</dbReference>
<dbReference type="Gene3D" id="3.40.50.1390">
    <property type="entry name" value="Resolvase, N-terminal catalytic domain"/>
    <property type="match status" value="1"/>
</dbReference>
<keyword evidence="1" id="KW-0229">DNA integration</keyword>
<dbReference type="SUPFAM" id="SSF46955">
    <property type="entry name" value="Putative DNA-binding domain"/>
    <property type="match status" value="1"/>
</dbReference>
<dbReference type="InterPro" id="IPR036162">
    <property type="entry name" value="Resolvase-like_N_sf"/>
</dbReference>
<evidence type="ECO:0000313" key="10">
    <source>
        <dbReference type="EMBL" id="EJB35250.1"/>
    </source>
</evidence>
<evidence type="ECO:0000256" key="1">
    <source>
        <dbReference type="ARBA" id="ARBA00022908"/>
    </source>
</evidence>
<evidence type="ECO:0000313" key="11">
    <source>
        <dbReference type="Proteomes" id="UP000004074"/>
    </source>
</evidence>
<dbReference type="GO" id="GO:0006355">
    <property type="term" value="P:regulation of DNA-templated transcription"/>
    <property type="evidence" value="ECO:0007669"/>
    <property type="project" value="InterPro"/>
</dbReference>
<keyword evidence="3" id="KW-0233">DNA recombination</keyword>
<dbReference type="GO" id="GO:0003677">
    <property type="term" value="F:DNA binding"/>
    <property type="evidence" value="ECO:0007669"/>
    <property type="project" value="UniProtKB-KW"/>
</dbReference>
<dbReference type="NCBIfam" id="NF033518">
    <property type="entry name" value="transpos_IS607"/>
    <property type="match status" value="1"/>
</dbReference>
<dbReference type="PANTHER" id="PTHR36172:SF1">
    <property type="entry name" value="RESOLVASE-RELATED"/>
    <property type="match status" value="1"/>
</dbReference>
<dbReference type="SUPFAM" id="SSF53041">
    <property type="entry name" value="Resolvase-like"/>
    <property type="match status" value="1"/>
</dbReference>
<evidence type="ECO:0000259" key="7">
    <source>
        <dbReference type="PROSITE" id="PS51736"/>
    </source>
</evidence>
<feature type="domain" description="Resolvase/invertase-type recombinase catalytic" evidence="7">
    <location>
        <begin position="58"/>
        <end position="199"/>
    </location>
</feature>
<keyword evidence="9" id="KW-0560">Oxidoreductase</keyword>
<evidence type="ECO:0000313" key="9">
    <source>
        <dbReference type="EMBL" id="EJB35154.1"/>
    </source>
</evidence>
<dbReference type="Pfam" id="PF00239">
    <property type="entry name" value="Resolvase"/>
    <property type="match status" value="1"/>
</dbReference>
<dbReference type="Pfam" id="PF13411">
    <property type="entry name" value="MerR_1"/>
    <property type="match status" value="1"/>
</dbReference>
<protein>
    <submittedName>
        <fullName evidence="9">Inosine-5'-monophosphate dehydrogenase</fullName>
        <ecNumber evidence="9">1.1.1.205</ecNumber>
    </submittedName>
</protein>
<dbReference type="SMART" id="SM00857">
    <property type="entry name" value="Resolvase"/>
    <property type="match status" value="1"/>
</dbReference>
<dbReference type="CDD" id="cd03769">
    <property type="entry name" value="SR_IS607_transposase_like"/>
    <property type="match status" value="1"/>
</dbReference>
<dbReference type="InterPro" id="IPR006118">
    <property type="entry name" value="Recombinase_CS"/>
</dbReference>
<reference evidence="9 11" key="1">
    <citation type="journal article" date="2013" name="Pathog. Dis.">
        <title>Genome sequences of 65 Helicobacter pylori strains isolated from asymptomatic individuals and patients with gastric cancer, peptic ulcer disease, or gastritis.</title>
        <authorList>
            <person name="Blanchard T.G."/>
            <person name="Czinn S.J."/>
            <person name="Correa P."/>
            <person name="Nakazawa T."/>
            <person name="Keelan M."/>
            <person name="Morningstar L."/>
            <person name="Santana-Cruz I."/>
            <person name="Maroo A."/>
            <person name="McCracken C."/>
            <person name="Shefchek K."/>
            <person name="Daugherty S."/>
            <person name="Song Y."/>
            <person name="Fraser C.M."/>
            <person name="Fricke W.F."/>
        </authorList>
    </citation>
    <scope>NUCLEOTIDE SEQUENCE [LARGE SCALE GENOMIC DNA]</scope>
    <source>
        <strain evidence="9 11">NQ4076</strain>
    </source>
</reference>
<evidence type="ECO:0000313" key="8">
    <source>
        <dbReference type="EMBL" id="EJB34010.1"/>
    </source>
</evidence>
<gene>
    <name evidence="9" type="ORF">HPNQ4076_0020</name>
    <name evidence="10" type="ORF">HPNQ4076_0116</name>
    <name evidence="8" type="ORF">HPNQ4076_0252</name>
</gene>
<dbReference type="FunFam" id="3.40.50.1390:FF:000002">
    <property type="entry name" value="ORF1 in transposon ISC1904"/>
    <property type="match status" value="1"/>
</dbReference>
<dbReference type="Gene3D" id="1.10.1660.10">
    <property type="match status" value="1"/>
</dbReference>
<dbReference type="PANTHER" id="PTHR36172">
    <property type="match status" value="1"/>
</dbReference>
<dbReference type="Gene3D" id="1.10.287.2170">
    <property type="match status" value="1"/>
</dbReference>
<evidence type="ECO:0000256" key="5">
    <source>
        <dbReference type="PROSITE-ProRule" id="PRU10137"/>
    </source>
</evidence>
<accession>I9QQ15</accession>
<feature type="active site" description="O-(5'-phospho-DNA)-serine intermediate" evidence="4 5">
    <location>
        <position position="66"/>
    </location>
</feature>
<dbReference type="AlphaFoldDB" id="I9QQ15"/>
<proteinExistence type="predicted"/>
<evidence type="ECO:0000256" key="2">
    <source>
        <dbReference type="ARBA" id="ARBA00023125"/>
    </source>
</evidence>
<keyword evidence="2" id="KW-0238">DNA-binding</keyword>
<dbReference type="EMBL" id="AKNX01000002">
    <property type="protein sequence ID" value="EJB34010.1"/>
    <property type="molecule type" value="Genomic_DNA"/>
</dbReference>
<dbReference type="GO" id="GO:0015074">
    <property type="term" value="P:DNA integration"/>
    <property type="evidence" value="ECO:0007669"/>
    <property type="project" value="UniProtKB-KW"/>
</dbReference>
<dbReference type="PATRIC" id="fig|992029.3.peg.116"/>
<feature type="domain" description="HTH merR-type" evidence="6">
    <location>
        <begin position="1"/>
        <end position="43"/>
    </location>
</feature>
<dbReference type="InterPro" id="IPR009061">
    <property type="entry name" value="DNA-bd_dom_put_sf"/>
</dbReference>
<sequence>MYSPAKFASMIGKSVRTLQRWDLEGVFVAHRNQKNRRFYTHDQYLEYLGIKASEDKAKIVVYARVSSANQKQDLQNQIEALEKFCLANGYAVSEWCNEIGSGLNYKRKIFNRILEEIEMGKISKLVIAHKDRFVRFGFEYFESFAQTHGCEIIIMNQISLSPEAEMTQDLLSIIHCFSSRLYGLRKYNKEIKEHLKNQE</sequence>
<dbReference type="EMBL" id="AKNX01000001">
    <property type="protein sequence ID" value="EJB35250.1"/>
    <property type="molecule type" value="Genomic_DNA"/>
</dbReference>
<organism evidence="9 11">
    <name type="scientific">Helicobacter pylori NQ4076</name>
    <dbReference type="NCBI Taxonomy" id="992029"/>
    <lineage>
        <taxon>Bacteria</taxon>
        <taxon>Pseudomonadati</taxon>
        <taxon>Campylobacterota</taxon>
        <taxon>Epsilonproteobacteria</taxon>
        <taxon>Campylobacterales</taxon>
        <taxon>Helicobacteraceae</taxon>
        <taxon>Helicobacter</taxon>
    </lineage>
</organism>
<evidence type="ECO:0000256" key="4">
    <source>
        <dbReference type="PIRSR" id="PIRSR606118-50"/>
    </source>
</evidence>
<dbReference type="InterPro" id="IPR006119">
    <property type="entry name" value="Resolv_N"/>
</dbReference>
<dbReference type="GO" id="GO:0000150">
    <property type="term" value="F:DNA strand exchange activity"/>
    <property type="evidence" value="ECO:0007669"/>
    <property type="project" value="InterPro"/>
</dbReference>
<dbReference type="PROSITE" id="PS00397">
    <property type="entry name" value="RECOMBINASES_1"/>
    <property type="match status" value="1"/>
</dbReference>
<dbReference type="EC" id="1.1.1.205" evidence="9"/>
<dbReference type="Proteomes" id="UP000004074">
    <property type="component" value="Unassembled WGS sequence"/>
</dbReference>
<evidence type="ECO:0000256" key="3">
    <source>
        <dbReference type="ARBA" id="ARBA00023172"/>
    </source>
</evidence>